<dbReference type="Pfam" id="PF00089">
    <property type="entry name" value="Trypsin"/>
    <property type="match status" value="1"/>
</dbReference>
<dbReference type="CDD" id="cd00190">
    <property type="entry name" value="Tryp_SPc"/>
    <property type="match status" value="1"/>
</dbReference>
<dbReference type="FunFam" id="2.40.10.10:FF:000077">
    <property type="entry name" value="Predicted protein"/>
    <property type="match status" value="1"/>
</dbReference>
<evidence type="ECO:0000256" key="5">
    <source>
        <dbReference type="ARBA" id="ARBA00022825"/>
    </source>
</evidence>
<evidence type="ECO:0000256" key="4">
    <source>
        <dbReference type="ARBA" id="ARBA00022801"/>
    </source>
</evidence>
<dbReference type="Proteomes" id="UP000801492">
    <property type="component" value="Unassembled WGS sequence"/>
</dbReference>
<keyword evidence="5" id="KW-0720">Serine protease</keyword>
<dbReference type="EMBL" id="VTPC01091247">
    <property type="protein sequence ID" value="KAF2879002.1"/>
    <property type="molecule type" value="Genomic_DNA"/>
</dbReference>
<keyword evidence="6" id="KW-0865">Zymogen</keyword>
<protein>
    <recommendedName>
        <fullName evidence="9">Peptidase S1 domain-containing protein</fullName>
    </recommendedName>
</protein>
<evidence type="ECO:0000256" key="3">
    <source>
        <dbReference type="ARBA" id="ARBA00022729"/>
    </source>
</evidence>
<dbReference type="PANTHER" id="PTHR24252">
    <property type="entry name" value="ACROSIN-RELATED"/>
    <property type="match status" value="1"/>
</dbReference>
<sequence length="252" mass="27400">MILQVLFIFIVLVCKINGHPEINGRIVGGTPINITSCPYQLSLQYYESHICGASILNAKNVITAAHCVYKKTLTRLSVHAGSTIYHSGGIRKQVARAIIHKSYNDDTSDYDIAILHLSEPLSFGNNVLPIALPRQGEPLPRRLTAIVSGWGYTHEDGDRLSPTLLKIAVSFVGRNKCNTLYFGKGDITPRMFCAGDLKGGRDACQGDSGGPCIVNGKLVGLVSWGYGCARPGYPGVYTKVSNFINWINNTIC</sequence>
<keyword evidence="11" id="KW-1185">Reference proteome</keyword>
<dbReference type="SMART" id="SM00020">
    <property type="entry name" value="Tryp_SPc"/>
    <property type="match status" value="1"/>
</dbReference>
<evidence type="ECO:0000259" key="9">
    <source>
        <dbReference type="PROSITE" id="PS50240"/>
    </source>
</evidence>
<dbReference type="PROSITE" id="PS00134">
    <property type="entry name" value="TRYPSIN_HIS"/>
    <property type="match status" value="1"/>
</dbReference>
<feature type="signal peptide" evidence="8">
    <location>
        <begin position="1"/>
        <end position="18"/>
    </location>
</feature>
<keyword evidence="4" id="KW-0378">Hydrolase</keyword>
<dbReference type="GO" id="GO:0006508">
    <property type="term" value="P:proteolysis"/>
    <property type="evidence" value="ECO:0007669"/>
    <property type="project" value="UniProtKB-KW"/>
</dbReference>
<dbReference type="GO" id="GO:0004252">
    <property type="term" value="F:serine-type endopeptidase activity"/>
    <property type="evidence" value="ECO:0007669"/>
    <property type="project" value="InterPro"/>
</dbReference>
<evidence type="ECO:0000256" key="6">
    <source>
        <dbReference type="ARBA" id="ARBA00023145"/>
    </source>
</evidence>
<dbReference type="InterPro" id="IPR001254">
    <property type="entry name" value="Trypsin_dom"/>
</dbReference>
<dbReference type="InterPro" id="IPR001314">
    <property type="entry name" value="Peptidase_S1A"/>
</dbReference>
<dbReference type="InterPro" id="IPR043504">
    <property type="entry name" value="Peptidase_S1_PA_chymotrypsin"/>
</dbReference>
<comment type="caution">
    <text evidence="10">The sequence shown here is derived from an EMBL/GenBank/DDBJ whole genome shotgun (WGS) entry which is preliminary data.</text>
</comment>
<dbReference type="InterPro" id="IPR009003">
    <property type="entry name" value="Peptidase_S1_PA"/>
</dbReference>
<comment type="similarity">
    <text evidence="1">Belongs to the peptidase S1 family.</text>
</comment>
<dbReference type="Gene3D" id="2.40.10.10">
    <property type="entry name" value="Trypsin-like serine proteases"/>
    <property type="match status" value="1"/>
</dbReference>
<feature type="domain" description="Peptidase S1" evidence="9">
    <location>
        <begin position="26"/>
        <end position="252"/>
    </location>
</feature>
<evidence type="ECO:0000256" key="8">
    <source>
        <dbReference type="SAM" id="SignalP"/>
    </source>
</evidence>
<accession>A0A8K0C5D1</accession>
<keyword evidence="2" id="KW-0645">Protease</keyword>
<dbReference type="AlphaFoldDB" id="A0A8K0C5D1"/>
<evidence type="ECO:0000256" key="7">
    <source>
        <dbReference type="ARBA" id="ARBA00023157"/>
    </source>
</evidence>
<proteinExistence type="inferred from homology"/>
<gene>
    <name evidence="10" type="ORF">ILUMI_27170</name>
</gene>
<feature type="chain" id="PRO_5035435634" description="Peptidase S1 domain-containing protein" evidence="8">
    <location>
        <begin position="19"/>
        <end position="252"/>
    </location>
</feature>
<dbReference type="OrthoDB" id="10059102at2759"/>
<name>A0A8K0C5D1_IGNLU</name>
<evidence type="ECO:0000256" key="2">
    <source>
        <dbReference type="ARBA" id="ARBA00022670"/>
    </source>
</evidence>
<dbReference type="SUPFAM" id="SSF50494">
    <property type="entry name" value="Trypsin-like serine proteases"/>
    <property type="match status" value="1"/>
</dbReference>
<reference evidence="10" key="1">
    <citation type="submission" date="2019-08" db="EMBL/GenBank/DDBJ databases">
        <title>The genome of the North American firefly Photinus pyralis.</title>
        <authorList>
            <consortium name="Photinus pyralis genome working group"/>
            <person name="Fallon T.R."/>
            <person name="Sander Lower S.E."/>
            <person name="Weng J.-K."/>
        </authorList>
    </citation>
    <scope>NUCLEOTIDE SEQUENCE</scope>
    <source>
        <strain evidence="10">TRF0915ILg1</strain>
        <tissue evidence="10">Whole body</tissue>
    </source>
</reference>
<evidence type="ECO:0000313" key="10">
    <source>
        <dbReference type="EMBL" id="KAF2879002.1"/>
    </source>
</evidence>
<evidence type="ECO:0000256" key="1">
    <source>
        <dbReference type="ARBA" id="ARBA00007664"/>
    </source>
</evidence>
<organism evidence="10 11">
    <name type="scientific">Ignelater luminosus</name>
    <name type="common">Cucubano</name>
    <name type="synonym">Pyrophorus luminosus</name>
    <dbReference type="NCBI Taxonomy" id="2038154"/>
    <lineage>
        <taxon>Eukaryota</taxon>
        <taxon>Metazoa</taxon>
        <taxon>Ecdysozoa</taxon>
        <taxon>Arthropoda</taxon>
        <taxon>Hexapoda</taxon>
        <taxon>Insecta</taxon>
        <taxon>Pterygota</taxon>
        <taxon>Neoptera</taxon>
        <taxon>Endopterygota</taxon>
        <taxon>Coleoptera</taxon>
        <taxon>Polyphaga</taxon>
        <taxon>Elateriformia</taxon>
        <taxon>Elateroidea</taxon>
        <taxon>Elateridae</taxon>
        <taxon>Agrypninae</taxon>
        <taxon>Pyrophorini</taxon>
        <taxon>Ignelater</taxon>
    </lineage>
</organism>
<dbReference type="PROSITE" id="PS50240">
    <property type="entry name" value="TRYPSIN_DOM"/>
    <property type="match status" value="1"/>
</dbReference>
<keyword evidence="3 8" id="KW-0732">Signal</keyword>
<dbReference type="PANTHER" id="PTHR24252:SF17">
    <property type="entry name" value="SUPPRESSOR OF TUMORIGENICITY 14 PROTEIN HOMOLOG-RELATED"/>
    <property type="match status" value="1"/>
</dbReference>
<dbReference type="PRINTS" id="PR00722">
    <property type="entry name" value="CHYMOTRYPSIN"/>
</dbReference>
<evidence type="ECO:0000313" key="11">
    <source>
        <dbReference type="Proteomes" id="UP000801492"/>
    </source>
</evidence>
<dbReference type="InterPro" id="IPR018114">
    <property type="entry name" value="TRYPSIN_HIS"/>
</dbReference>
<keyword evidence="7" id="KW-1015">Disulfide bond</keyword>